<evidence type="ECO:0000259" key="15">
    <source>
        <dbReference type="PROSITE" id="PS50929"/>
    </source>
</evidence>
<feature type="transmembrane region" description="Helical" evidence="13">
    <location>
        <begin position="168"/>
        <end position="190"/>
    </location>
</feature>
<sequence length="724" mass="81020">MYMKYNRIYVPQIDEKDCGIACLAMVLKKYGAVVSLAKLRYLAKTTLEGTSALGIVRAAEQLGLLTHAVKADETLFDTDELHFPFIVHMVKNNSLLHYCIVLKNLPNYIVIADPDPKVGIQRISKEIFFNEWTGIAIFFSKSRNFKAIHEKRTNIFSTFKLVLRQKRLVLSITLAAFLLTIINIGSSYFFQGLIDSYIPQQDYHLIQLIAVGLCIAYAVNSVLGYFQDILVNILGQHLIKKISLQYLNHVFELPVNFFETRKIGEITSRFSDVNHITDALANVAVSLCIDVATVITMGVTLSIQSPSLYKIVLLLTPLFAITILAFTAKFRTLDNEQMESNSKLNSMIIEALRGIVTIKSVTGEGRQYKRIEAQFQDYLSKSLDYVKAEAIQSAIKSFLRLFLSIVVLVVGSKMIIDKEMTIGQLITYNSLLSYFIDPLQNIVNLQPSLQAAGVSQKRLNEVMVIPSEFALSEEKYVDTAVLQGEFTLKNVDYQYDFSHKILEDISLKINTGEKIALVGRSGSGKSTLAKLLVNFISPTEGKILLGKADLARISKRTLRSFVRYIPQDPYIFSGTIKENLLLGVNRDVSEQEIRDACKKAEILGDVEKLPAKFDEVLDEGATILSGGQKQRLSIARALLSRAEVLILDEVTSGLDPITEEKVVENLIKGDQTIIFIAHQMKIAQKVDRIFVLDHGKIVESGSSKELFDKKGSYHSLVEASTELV</sequence>
<dbReference type="InterPro" id="IPR003593">
    <property type="entry name" value="AAA+_ATPase"/>
</dbReference>
<dbReference type="NCBIfam" id="TIGR01193">
    <property type="entry name" value="bacteriocin_ABC"/>
    <property type="match status" value="1"/>
</dbReference>
<dbReference type="CDD" id="cd18570">
    <property type="entry name" value="ABC_6TM_PCAT1_LagD_like"/>
    <property type="match status" value="1"/>
</dbReference>
<feature type="domain" description="ABC transporter" evidence="14">
    <location>
        <begin position="486"/>
        <end position="719"/>
    </location>
</feature>
<evidence type="ECO:0000256" key="8">
    <source>
        <dbReference type="ARBA" id="ARBA00022807"/>
    </source>
</evidence>
<dbReference type="GO" id="GO:0015421">
    <property type="term" value="F:ABC-type oligopeptide transporter activity"/>
    <property type="evidence" value="ECO:0007669"/>
    <property type="project" value="TreeGrafter"/>
</dbReference>
<dbReference type="GO" id="GO:0016887">
    <property type="term" value="F:ATP hydrolysis activity"/>
    <property type="evidence" value="ECO:0007669"/>
    <property type="project" value="InterPro"/>
</dbReference>
<dbReference type="InterPro" id="IPR036640">
    <property type="entry name" value="ABC1_TM_sf"/>
</dbReference>
<keyword evidence="11 13" id="KW-1133">Transmembrane helix</keyword>
<dbReference type="SUPFAM" id="SSF90123">
    <property type="entry name" value="ABC transporter transmembrane region"/>
    <property type="match status" value="1"/>
</dbReference>
<dbReference type="GO" id="GO:0043214">
    <property type="term" value="F:ABC-type bacteriocin transporter activity"/>
    <property type="evidence" value="ECO:0007669"/>
    <property type="project" value="InterPro"/>
</dbReference>
<dbReference type="InterPro" id="IPR005897">
    <property type="entry name" value="Pept_C39_ABC_bacteriocin"/>
</dbReference>
<organism evidence="17 18">
    <name type="scientific">Lactobacillus porci</name>
    <dbReference type="NCBI Taxonomy" id="2012477"/>
    <lineage>
        <taxon>Bacteria</taxon>
        <taxon>Bacillati</taxon>
        <taxon>Bacillota</taxon>
        <taxon>Bacilli</taxon>
        <taxon>Lactobacillales</taxon>
        <taxon>Lactobacillaceae</taxon>
        <taxon>Lactobacillus</taxon>
    </lineage>
</organism>
<evidence type="ECO:0000256" key="11">
    <source>
        <dbReference type="ARBA" id="ARBA00022989"/>
    </source>
</evidence>
<evidence type="ECO:0000256" key="5">
    <source>
        <dbReference type="ARBA" id="ARBA00022692"/>
    </source>
</evidence>
<dbReference type="Pfam" id="PF00005">
    <property type="entry name" value="ABC_tran"/>
    <property type="match status" value="1"/>
</dbReference>
<dbReference type="InterPro" id="IPR003439">
    <property type="entry name" value="ABC_transporter-like_ATP-bd"/>
</dbReference>
<dbReference type="OrthoDB" id="9762778at2"/>
<evidence type="ECO:0000256" key="4">
    <source>
        <dbReference type="ARBA" id="ARBA00022670"/>
    </source>
</evidence>
<comment type="caution">
    <text evidence="17">The sequence shown here is derived from an EMBL/GenBank/DDBJ whole genome shotgun (WGS) entry which is preliminary data.</text>
</comment>
<dbReference type="EMBL" id="VUMX01000001">
    <property type="protein sequence ID" value="MST86107.1"/>
    <property type="molecule type" value="Genomic_DNA"/>
</dbReference>
<keyword evidence="8" id="KW-0788">Thiol protease</keyword>
<feature type="transmembrane region" description="Helical" evidence="13">
    <location>
        <begin position="397"/>
        <end position="416"/>
    </location>
</feature>
<name>A0A6A8MCJ2_9LACO</name>
<accession>A0A6A8MCJ2</accession>
<dbReference type="PANTHER" id="PTHR43394:SF1">
    <property type="entry name" value="ATP-BINDING CASSETTE SUB-FAMILY B MEMBER 10, MITOCHONDRIAL"/>
    <property type="match status" value="1"/>
</dbReference>
<keyword evidence="2" id="KW-0813">Transport</keyword>
<evidence type="ECO:0000256" key="3">
    <source>
        <dbReference type="ARBA" id="ARBA00022475"/>
    </source>
</evidence>
<dbReference type="InterPro" id="IPR011527">
    <property type="entry name" value="ABC1_TM_dom"/>
</dbReference>
<evidence type="ECO:0000256" key="1">
    <source>
        <dbReference type="ARBA" id="ARBA00004651"/>
    </source>
</evidence>
<gene>
    <name evidence="17" type="ORF">FYJ62_00165</name>
</gene>
<dbReference type="InterPro" id="IPR039421">
    <property type="entry name" value="Type_1_exporter"/>
</dbReference>
<proteinExistence type="predicted"/>
<dbReference type="AlphaFoldDB" id="A0A6A8MCJ2"/>
<dbReference type="GO" id="GO:0006508">
    <property type="term" value="P:proteolysis"/>
    <property type="evidence" value="ECO:0007669"/>
    <property type="project" value="UniProtKB-KW"/>
</dbReference>
<evidence type="ECO:0000259" key="16">
    <source>
        <dbReference type="PROSITE" id="PS50990"/>
    </source>
</evidence>
<dbReference type="RefSeq" id="WP_154546919.1">
    <property type="nucleotide sequence ID" value="NZ_VUMX01000001.1"/>
</dbReference>
<feature type="domain" description="ABC transmembrane type-1" evidence="15">
    <location>
        <begin position="172"/>
        <end position="451"/>
    </location>
</feature>
<dbReference type="SMART" id="SM00382">
    <property type="entry name" value="AAA"/>
    <property type="match status" value="1"/>
</dbReference>
<keyword evidence="3" id="KW-1003">Cell membrane</keyword>
<keyword evidence="10" id="KW-1278">Translocase</keyword>
<reference evidence="17 18" key="1">
    <citation type="submission" date="2019-08" db="EMBL/GenBank/DDBJ databases">
        <title>In-depth cultivation of the pig gut microbiome towards novel bacterial diversity and tailored functional studies.</title>
        <authorList>
            <person name="Wylensek D."/>
            <person name="Hitch T.C.A."/>
            <person name="Clavel T."/>
        </authorList>
    </citation>
    <scope>NUCLEOTIDE SEQUENCE [LARGE SCALE GENOMIC DNA]</scope>
    <source>
        <strain evidence="17 18">Bifido-178-WT-2B</strain>
    </source>
</reference>
<dbReference type="PANTHER" id="PTHR43394">
    <property type="entry name" value="ATP-DEPENDENT PERMEASE MDL1, MITOCHONDRIAL"/>
    <property type="match status" value="1"/>
</dbReference>
<dbReference type="FunFam" id="3.40.50.300:FF:000299">
    <property type="entry name" value="ABC transporter ATP-binding protein/permease"/>
    <property type="match status" value="1"/>
</dbReference>
<dbReference type="GO" id="GO:0005524">
    <property type="term" value="F:ATP binding"/>
    <property type="evidence" value="ECO:0007669"/>
    <property type="project" value="UniProtKB-KW"/>
</dbReference>
<keyword evidence="12 13" id="KW-0472">Membrane</keyword>
<keyword evidence="7" id="KW-0378">Hydrolase</keyword>
<dbReference type="CDD" id="cd02418">
    <property type="entry name" value="Peptidase_C39B"/>
    <property type="match status" value="1"/>
</dbReference>
<dbReference type="Gene3D" id="3.40.50.300">
    <property type="entry name" value="P-loop containing nucleotide triphosphate hydrolases"/>
    <property type="match status" value="1"/>
</dbReference>
<comment type="subcellular location">
    <subcellularLocation>
        <location evidence="1">Cell membrane</location>
        <topology evidence="1">Multi-pass membrane protein</topology>
    </subcellularLocation>
</comment>
<dbReference type="InterPro" id="IPR027417">
    <property type="entry name" value="P-loop_NTPase"/>
</dbReference>
<keyword evidence="18" id="KW-1185">Reference proteome</keyword>
<dbReference type="GO" id="GO:0008234">
    <property type="term" value="F:cysteine-type peptidase activity"/>
    <property type="evidence" value="ECO:0007669"/>
    <property type="project" value="UniProtKB-KW"/>
</dbReference>
<evidence type="ECO:0000256" key="7">
    <source>
        <dbReference type="ARBA" id="ARBA00022801"/>
    </source>
</evidence>
<keyword evidence="6" id="KW-0547">Nucleotide-binding</keyword>
<dbReference type="Gene3D" id="1.20.1560.10">
    <property type="entry name" value="ABC transporter type 1, transmembrane domain"/>
    <property type="match status" value="1"/>
</dbReference>
<protein>
    <submittedName>
        <fullName evidence="17">Peptide cleavage/export ABC transporter</fullName>
    </submittedName>
</protein>
<keyword evidence="5 13" id="KW-0812">Transmembrane</keyword>
<dbReference type="GO" id="GO:0005886">
    <property type="term" value="C:plasma membrane"/>
    <property type="evidence" value="ECO:0007669"/>
    <property type="project" value="UniProtKB-SubCell"/>
</dbReference>
<dbReference type="PROSITE" id="PS50990">
    <property type="entry name" value="PEPTIDASE_C39"/>
    <property type="match status" value="1"/>
</dbReference>
<dbReference type="Gene3D" id="3.90.70.10">
    <property type="entry name" value="Cysteine proteinases"/>
    <property type="match status" value="1"/>
</dbReference>
<feature type="domain" description="Peptidase C39" evidence="16">
    <location>
        <begin position="12"/>
        <end position="139"/>
    </location>
</feature>
<dbReference type="PROSITE" id="PS00211">
    <property type="entry name" value="ABC_TRANSPORTER_1"/>
    <property type="match status" value="1"/>
</dbReference>
<feature type="transmembrane region" description="Helical" evidence="13">
    <location>
        <begin position="279"/>
        <end position="301"/>
    </location>
</feature>
<keyword evidence="4" id="KW-0645">Protease</keyword>
<dbReference type="Pfam" id="PF03412">
    <property type="entry name" value="Peptidase_C39"/>
    <property type="match status" value="1"/>
</dbReference>
<keyword evidence="9" id="KW-0067">ATP-binding</keyword>
<dbReference type="Pfam" id="PF00664">
    <property type="entry name" value="ABC_membrane"/>
    <property type="match status" value="1"/>
</dbReference>
<evidence type="ECO:0000256" key="2">
    <source>
        <dbReference type="ARBA" id="ARBA00022448"/>
    </source>
</evidence>
<evidence type="ECO:0000256" key="6">
    <source>
        <dbReference type="ARBA" id="ARBA00022741"/>
    </source>
</evidence>
<dbReference type="PROSITE" id="PS50893">
    <property type="entry name" value="ABC_TRANSPORTER_2"/>
    <property type="match status" value="1"/>
</dbReference>
<dbReference type="SUPFAM" id="SSF52540">
    <property type="entry name" value="P-loop containing nucleoside triphosphate hydrolases"/>
    <property type="match status" value="1"/>
</dbReference>
<feature type="transmembrane region" description="Helical" evidence="13">
    <location>
        <begin position="205"/>
        <end position="226"/>
    </location>
</feature>
<feature type="transmembrane region" description="Helical" evidence="13">
    <location>
        <begin position="307"/>
        <end position="328"/>
    </location>
</feature>
<dbReference type="InterPro" id="IPR005074">
    <property type="entry name" value="Peptidase_C39"/>
</dbReference>
<evidence type="ECO:0000256" key="12">
    <source>
        <dbReference type="ARBA" id="ARBA00023136"/>
    </source>
</evidence>
<evidence type="ECO:0000256" key="9">
    <source>
        <dbReference type="ARBA" id="ARBA00022840"/>
    </source>
</evidence>
<evidence type="ECO:0000259" key="14">
    <source>
        <dbReference type="PROSITE" id="PS50893"/>
    </source>
</evidence>
<dbReference type="InterPro" id="IPR017871">
    <property type="entry name" value="ABC_transporter-like_CS"/>
</dbReference>
<evidence type="ECO:0000256" key="13">
    <source>
        <dbReference type="SAM" id="Phobius"/>
    </source>
</evidence>
<evidence type="ECO:0000256" key="10">
    <source>
        <dbReference type="ARBA" id="ARBA00022967"/>
    </source>
</evidence>
<evidence type="ECO:0000313" key="17">
    <source>
        <dbReference type="EMBL" id="MST86107.1"/>
    </source>
</evidence>
<dbReference type="PROSITE" id="PS50929">
    <property type="entry name" value="ABC_TM1F"/>
    <property type="match status" value="1"/>
</dbReference>
<dbReference type="Proteomes" id="UP000438120">
    <property type="component" value="Unassembled WGS sequence"/>
</dbReference>
<evidence type="ECO:0000313" key="18">
    <source>
        <dbReference type="Proteomes" id="UP000438120"/>
    </source>
</evidence>